<feature type="transmembrane region" description="Helical" evidence="6">
    <location>
        <begin position="6"/>
        <end position="30"/>
    </location>
</feature>
<dbReference type="AlphaFoldDB" id="A0A3M9Y8P6"/>
<keyword evidence="9" id="KW-1185">Reference proteome</keyword>
<sequence>MSETQGPTVIAVAAVFAVLLFFTLILRIYARVAVVKSVGPDDYLIIVAALLSWAFIACVIKSVEHGLGSHYPEVIARGTENFITYLQVVWLSSIFYNACLGFIKISVLALYMRLGDRKLRRVAMVMVGVICCQAGANVLACIFQCAPVSAAYDVRILPTDKKCIDINAFYLANAAVNIFTDILTYTLPIPLVVKLQIPRQQKIGLAVILGLGLFACVSSIIRITYIPQMLVSDDPTWAITGAMYWSVIETNIGILAASIPSYKAIAKRYAPRLLGTSSNGSHKRSVFKMMKGGSGGPSQHTGGDMKPTSTKPTFSTFDTHATNDNSSEEVLFTPTGRIGVKTEIVHQFEEAGNGQDSFGGGLPLQGVRHSSKPDSGLDHLLILTGAAVIRDETLNNVERKLEEASSLWPIDVAVKYNGINFAEIDINSPYPNEYEATNLVANRESITDTTGGFAIFKTLLIDGAHEFAEYIVLKLVPRGVFRTEYEEKSLRESLGIPRPVNRYGRKK</sequence>
<protein>
    <recommendedName>
        <fullName evidence="7">Rhodopsin domain-containing protein</fullName>
    </recommendedName>
</protein>
<keyword evidence="2 6" id="KW-0812">Transmembrane</keyword>
<evidence type="ECO:0000256" key="2">
    <source>
        <dbReference type="ARBA" id="ARBA00022692"/>
    </source>
</evidence>
<evidence type="ECO:0000256" key="1">
    <source>
        <dbReference type="ARBA" id="ARBA00004141"/>
    </source>
</evidence>
<comment type="subcellular location">
    <subcellularLocation>
        <location evidence="1">Membrane</location>
        <topology evidence="1">Multi-pass membrane protein</topology>
    </subcellularLocation>
</comment>
<dbReference type="GO" id="GO:0016020">
    <property type="term" value="C:membrane"/>
    <property type="evidence" value="ECO:0007669"/>
    <property type="project" value="UniProtKB-SubCell"/>
</dbReference>
<feature type="transmembrane region" description="Helical" evidence="6">
    <location>
        <begin position="123"/>
        <end position="150"/>
    </location>
</feature>
<comment type="similarity">
    <text evidence="5">Belongs to the SAT4 family.</text>
</comment>
<evidence type="ECO:0000256" key="5">
    <source>
        <dbReference type="ARBA" id="ARBA00038359"/>
    </source>
</evidence>
<name>A0A3M9Y8P6_9PEZI</name>
<evidence type="ECO:0000259" key="7">
    <source>
        <dbReference type="Pfam" id="PF20684"/>
    </source>
</evidence>
<dbReference type="InterPro" id="IPR052337">
    <property type="entry name" value="SAT4-like"/>
</dbReference>
<evidence type="ECO:0000313" key="8">
    <source>
        <dbReference type="EMBL" id="RNJ56525.1"/>
    </source>
</evidence>
<keyword evidence="4 6" id="KW-0472">Membrane</keyword>
<evidence type="ECO:0000256" key="6">
    <source>
        <dbReference type="SAM" id="Phobius"/>
    </source>
</evidence>
<dbReference type="Gene3D" id="3.20.20.30">
    <property type="entry name" value="Luciferase-like domain"/>
    <property type="match status" value="1"/>
</dbReference>
<evidence type="ECO:0000256" key="4">
    <source>
        <dbReference type="ARBA" id="ARBA00023136"/>
    </source>
</evidence>
<feature type="transmembrane region" description="Helical" evidence="6">
    <location>
        <begin position="237"/>
        <end position="259"/>
    </location>
</feature>
<dbReference type="Proteomes" id="UP000267145">
    <property type="component" value="Unassembled WGS sequence"/>
</dbReference>
<dbReference type="InterPro" id="IPR049326">
    <property type="entry name" value="Rhodopsin_dom_fungi"/>
</dbReference>
<evidence type="ECO:0000256" key="3">
    <source>
        <dbReference type="ARBA" id="ARBA00022989"/>
    </source>
</evidence>
<organism evidence="8 9">
    <name type="scientific">Verticillium nonalfalfae</name>
    <dbReference type="NCBI Taxonomy" id="1051616"/>
    <lineage>
        <taxon>Eukaryota</taxon>
        <taxon>Fungi</taxon>
        <taxon>Dikarya</taxon>
        <taxon>Ascomycota</taxon>
        <taxon>Pezizomycotina</taxon>
        <taxon>Sordariomycetes</taxon>
        <taxon>Hypocreomycetidae</taxon>
        <taxon>Glomerellales</taxon>
        <taxon>Plectosphaerellaceae</taxon>
        <taxon>Verticillium</taxon>
    </lineage>
</organism>
<feature type="transmembrane region" description="Helical" evidence="6">
    <location>
        <begin position="42"/>
        <end position="63"/>
    </location>
</feature>
<feature type="domain" description="Rhodopsin" evidence="7">
    <location>
        <begin position="26"/>
        <end position="267"/>
    </location>
</feature>
<gene>
    <name evidence="8" type="ORF">D7B24_007130</name>
</gene>
<dbReference type="PANTHER" id="PTHR33048">
    <property type="entry name" value="PTH11-LIKE INTEGRAL MEMBRANE PROTEIN (AFU_ORTHOLOGUE AFUA_5G11245)"/>
    <property type="match status" value="1"/>
</dbReference>
<dbReference type="Pfam" id="PF20684">
    <property type="entry name" value="Fung_rhodopsin"/>
    <property type="match status" value="1"/>
</dbReference>
<comment type="caution">
    <text evidence="8">The sequence shown here is derived from an EMBL/GenBank/DDBJ whole genome shotgun (WGS) entry which is preliminary data.</text>
</comment>
<feature type="transmembrane region" description="Helical" evidence="6">
    <location>
        <begin position="83"/>
        <end position="111"/>
    </location>
</feature>
<feature type="transmembrane region" description="Helical" evidence="6">
    <location>
        <begin position="170"/>
        <end position="193"/>
    </location>
</feature>
<accession>A0A3M9Y8P6</accession>
<dbReference type="RefSeq" id="XP_028494683.1">
    <property type="nucleotide sequence ID" value="XM_028641245.1"/>
</dbReference>
<keyword evidence="3 6" id="KW-1133">Transmembrane helix</keyword>
<reference evidence="8 9" key="1">
    <citation type="submission" date="2018-10" db="EMBL/GenBank/DDBJ databases">
        <title>Genome sequence of Verticillium nonalfalfae VnAa140.</title>
        <authorList>
            <person name="Stajich J.E."/>
            <person name="Kasson M.T."/>
        </authorList>
    </citation>
    <scope>NUCLEOTIDE SEQUENCE [LARGE SCALE GENOMIC DNA]</scope>
    <source>
        <strain evidence="8 9">VnAa140</strain>
    </source>
</reference>
<dbReference type="GO" id="GO:0016705">
    <property type="term" value="F:oxidoreductase activity, acting on paired donors, with incorporation or reduction of molecular oxygen"/>
    <property type="evidence" value="ECO:0007669"/>
    <property type="project" value="InterPro"/>
</dbReference>
<dbReference type="SUPFAM" id="SSF51679">
    <property type="entry name" value="Bacterial luciferase-like"/>
    <property type="match status" value="1"/>
</dbReference>
<dbReference type="PANTHER" id="PTHR33048:SF114">
    <property type="entry name" value="MEMBRANE PROTEIN PTH11-LIKE, PUTATIVE (AFU_ORTHOLOGUE AFUA_7G06620)-RELATED"/>
    <property type="match status" value="1"/>
</dbReference>
<dbReference type="EMBL" id="RBVV01000055">
    <property type="protein sequence ID" value="RNJ56525.1"/>
    <property type="molecule type" value="Genomic_DNA"/>
</dbReference>
<evidence type="ECO:0000313" key="9">
    <source>
        <dbReference type="Proteomes" id="UP000267145"/>
    </source>
</evidence>
<dbReference type="GeneID" id="39610819"/>
<feature type="transmembrane region" description="Helical" evidence="6">
    <location>
        <begin position="205"/>
        <end position="225"/>
    </location>
</feature>
<dbReference type="InterPro" id="IPR036661">
    <property type="entry name" value="Luciferase-like_sf"/>
</dbReference>
<proteinExistence type="inferred from homology"/>